<gene>
    <name evidence="2" type="ORF">ABIA69_003376</name>
</gene>
<accession>A0ABV2PMK7</accession>
<evidence type="ECO:0000259" key="1">
    <source>
        <dbReference type="Pfam" id="PF04233"/>
    </source>
</evidence>
<dbReference type="RefSeq" id="WP_354472374.1">
    <property type="nucleotide sequence ID" value="NZ_JBEPSB010000018.1"/>
</dbReference>
<dbReference type="Pfam" id="PF04233">
    <property type="entry name" value="Phage_Mu_F"/>
    <property type="match status" value="1"/>
</dbReference>
<dbReference type="InterPro" id="IPR006528">
    <property type="entry name" value="Phage_head_morphogenesis_dom"/>
</dbReference>
<evidence type="ECO:0000313" key="2">
    <source>
        <dbReference type="EMBL" id="MET4562190.1"/>
    </source>
</evidence>
<protein>
    <submittedName>
        <fullName evidence="2">SPP1 gp7 family putative phage head morphogenesis protein</fullName>
    </submittedName>
</protein>
<reference evidence="2 3" key="1">
    <citation type="submission" date="2024-06" db="EMBL/GenBank/DDBJ databases">
        <title>Sorghum-associated microbial communities from plants grown in Nebraska, USA.</title>
        <authorList>
            <person name="Schachtman D."/>
        </authorList>
    </citation>
    <scope>NUCLEOTIDE SEQUENCE [LARGE SCALE GENOMIC DNA]</scope>
    <source>
        <strain evidence="2 3">736</strain>
    </source>
</reference>
<comment type="caution">
    <text evidence="2">The sequence shown here is derived from an EMBL/GenBank/DDBJ whole genome shotgun (WGS) entry which is preliminary data.</text>
</comment>
<sequence>MAKKVLITRFPDAATVSYSRAIEKMITALGAETLKIFEKYIVPQLTTRQDAEYTEDGILDGIKKMFYSLRDKANKIFTTTRNERAASSFVKSVNRFNRHNIEQQMKVKGIGLVATEPWLKDFMRSKVVDNVGYIKTIQEDYFDEIESIVHDGVKDGASIKHIREQLINQVDISKNKAQFIAVDQAGSILGQMTAQRHQNIGIEKFEWYDAADERVRDSHRKLSGETFSYSDPPEVNGRKVLPGEDYRCRCVALPVFDDEEEEDI</sequence>
<proteinExistence type="predicted"/>
<dbReference type="EMBL" id="JBEPSB010000018">
    <property type="protein sequence ID" value="MET4562190.1"/>
    <property type="molecule type" value="Genomic_DNA"/>
</dbReference>
<name>A0ABV2PMK7_9BACI</name>
<feature type="domain" description="Phage head morphogenesis" evidence="1">
    <location>
        <begin position="144"/>
        <end position="252"/>
    </location>
</feature>
<evidence type="ECO:0000313" key="3">
    <source>
        <dbReference type="Proteomes" id="UP001549363"/>
    </source>
</evidence>
<dbReference type="Proteomes" id="UP001549363">
    <property type="component" value="Unassembled WGS sequence"/>
</dbReference>
<dbReference type="NCBIfam" id="TIGR01641">
    <property type="entry name" value="phageSPP1_gp7"/>
    <property type="match status" value="1"/>
</dbReference>
<organism evidence="2 3">
    <name type="scientific">Lysinibacillus parviboronicapiens</name>
    <dbReference type="NCBI Taxonomy" id="436516"/>
    <lineage>
        <taxon>Bacteria</taxon>
        <taxon>Bacillati</taxon>
        <taxon>Bacillota</taxon>
        <taxon>Bacilli</taxon>
        <taxon>Bacillales</taxon>
        <taxon>Bacillaceae</taxon>
        <taxon>Lysinibacillus</taxon>
    </lineage>
</organism>
<keyword evidence="3" id="KW-1185">Reference proteome</keyword>